<dbReference type="EMBL" id="GDHF01029754">
    <property type="protein sequence ID" value="JAI22560.1"/>
    <property type="molecule type" value="Transcribed_RNA"/>
</dbReference>
<feature type="compositionally biased region" description="Low complexity" evidence="1">
    <location>
        <begin position="531"/>
        <end position="543"/>
    </location>
</feature>
<dbReference type="SMART" id="SM00595">
    <property type="entry name" value="MADF"/>
    <property type="match status" value="2"/>
</dbReference>
<dbReference type="GO" id="GO:0005667">
    <property type="term" value="C:transcription regulator complex"/>
    <property type="evidence" value="ECO:0007669"/>
    <property type="project" value="TreeGrafter"/>
</dbReference>
<evidence type="ECO:0000256" key="1">
    <source>
        <dbReference type="SAM" id="MobiDB-lite"/>
    </source>
</evidence>
<gene>
    <name evidence="4" type="primary">Adf1_14</name>
    <name evidence="3" type="synonym">Adf1_42</name>
    <name evidence="3" type="ORF">c0_g1_i1</name>
    <name evidence="4" type="ORF">c0_g1_i2</name>
</gene>
<organism evidence="4">
    <name type="scientific">Bactrocera latifrons</name>
    <name type="common">Malaysian fruit fly</name>
    <name type="synonym">Chaetodacus latifrons</name>
    <dbReference type="NCBI Taxonomy" id="174628"/>
    <lineage>
        <taxon>Eukaryota</taxon>
        <taxon>Metazoa</taxon>
        <taxon>Ecdysozoa</taxon>
        <taxon>Arthropoda</taxon>
        <taxon>Hexapoda</taxon>
        <taxon>Insecta</taxon>
        <taxon>Pterygota</taxon>
        <taxon>Neoptera</taxon>
        <taxon>Endopterygota</taxon>
        <taxon>Diptera</taxon>
        <taxon>Brachycera</taxon>
        <taxon>Muscomorpha</taxon>
        <taxon>Tephritoidea</taxon>
        <taxon>Tephritidae</taxon>
        <taxon>Bactrocera</taxon>
        <taxon>Bactrocera</taxon>
    </lineage>
</organism>
<dbReference type="GO" id="GO:0005634">
    <property type="term" value="C:nucleus"/>
    <property type="evidence" value="ECO:0007669"/>
    <property type="project" value="TreeGrafter"/>
</dbReference>
<evidence type="ECO:0000313" key="3">
    <source>
        <dbReference type="EMBL" id="JAI22560.1"/>
    </source>
</evidence>
<dbReference type="GeneID" id="108972782"/>
<dbReference type="InterPro" id="IPR006578">
    <property type="entry name" value="MADF-dom"/>
</dbReference>
<dbReference type="OrthoDB" id="5984255at2759"/>
<dbReference type="InterPro" id="IPR039353">
    <property type="entry name" value="TF_Adf1"/>
</dbReference>
<protein>
    <submittedName>
        <fullName evidence="4">Transcription factor Adf-1</fullName>
    </submittedName>
</protein>
<feature type="region of interest" description="Disordered" evidence="1">
    <location>
        <begin position="502"/>
        <end position="551"/>
    </location>
</feature>
<reference evidence="4" key="1">
    <citation type="submission" date="2015-06" db="EMBL/GenBank/DDBJ databases">
        <authorList>
            <person name="Hoefler B.C."/>
            <person name="Straight P.D."/>
        </authorList>
    </citation>
    <scope>NUCLEOTIDE SEQUENCE</scope>
</reference>
<dbReference type="EMBL" id="GDHF01009834">
    <property type="protein sequence ID" value="JAI42480.1"/>
    <property type="molecule type" value="Transcribed_RNA"/>
</dbReference>
<dbReference type="PANTHER" id="PTHR12243">
    <property type="entry name" value="MADF DOMAIN TRANSCRIPTION FACTOR"/>
    <property type="match status" value="1"/>
</dbReference>
<feature type="domain" description="MADF" evidence="2">
    <location>
        <begin position="319"/>
        <end position="406"/>
    </location>
</feature>
<sequence length="795" mass="90317">MATLTLTETGSTTTMHMQVHQDGHSPTLEEQANHLNEQQQQLINIDNMGSINHGLNEDVVSIPKEVMLISLVSQEQALYNPKHEFYRNTHRKDSKWLEIADNVGWTEAQCKSKWKAMRDQYCRELKRSKFNIKANVKWKYFKELEFLRPFALSRNYRPRATNKNENLTGSNGKNTCNKLPSIKMEHGQFSASDFTADNVLSAEDKLDSTTSGLLNSLSDEQLHSVMQQHSGSWNYLTTTTTTSDVHTLEGNEHSPNELDDTNLLQHTHQSSEADDMLCALVESVPSTSVQIQQTQAHNEEEDDDPIHTFLNIESFFEKDLINMIQQEDIIYNNFHPNYRNAKMKLEVWDEIARKLKKPVGRCRLKWKALRDQYIREHKRLKDREHSELLPRWKHYDALTFLQKFIKHKTSESDAKNAVRLPKTELELDIDEHIIDSPPLPSPIEVVQHDLDQQTLPTLSGPHTQHDLHTATHDMCVVSGSSVSGYDEMDIDHYIIGHTSDTGVNDDGINIDTGDDEEDRKSHQHFTEYPPSSTNNMTANNSANQQDTGSDVKTEMNEFKDIKESNIMIQQDDVSLQTQLHQHQQQSSHQQQQSQTQLVLSQQHHQPPLMKLTPQTTTHHQHLLSLDVGDETRTATLTTRDKSLMQLHHQQQPQPQPQQQIHDFSNEIKHQQPQQALTSGMVKSSSANLTSNNNCGMSILNPSTSLSIDLQSLASSSHNSSTTTAITTHAPSTTVTAASLPIADNQRTTDTFGDDEVGAFFKAVAMKIRNANMSPVSFTDLQIDILRVINTTLRHN</sequence>
<dbReference type="GO" id="GO:0006357">
    <property type="term" value="P:regulation of transcription by RNA polymerase II"/>
    <property type="evidence" value="ECO:0007669"/>
    <property type="project" value="TreeGrafter"/>
</dbReference>
<name>A0A0K8VV86_BACLA</name>
<dbReference type="Pfam" id="PF10545">
    <property type="entry name" value="MADF_DNA_bdg"/>
    <property type="match status" value="2"/>
</dbReference>
<feature type="domain" description="MADF" evidence="2">
    <location>
        <begin position="67"/>
        <end position="152"/>
    </location>
</feature>
<dbReference type="AlphaFoldDB" id="A0A0K8VV86"/>
<accession>A0A0K8VV86</accession>
<dbReference type="PANTHER" id="PTHR12243:SF64">
    <property type="entry name" value="DORSAL INTERACTING PROTEIN 3-RELATED"/>
    <property type="match status" value="1"/>
</dbReference>
<evidence type="ECO:0000259" key="2">
    <source>
        <dbReference type="PROSITE" id="PS51029"/>
    </source>
</evidence>
<evidence type="ECO:0000313" key="4">
    <source>
        <dbReference type="EMBL" id="JAI42480.1"/>
    </source>
</evidence>
<feature type="region of interest" description="Disordered" evidence="1">
    <location>
        <begin position="574"/>
        <end position="610"/>
    </location>
</feature>
<proteinExistence type="predicted"/>
<dbReference type="PROSITE" id="PS51029">
    <property type="entry name" value="MADF"/>
    <property type="match status" value="2"/>
</dbReference>